<dbReference type="CDD" id="cd13867">
    <property type="entry name" value="CuRO_2_CueO_FtsP"/>
    <property type="match status" value="1"/>
</dbReference>
<dbReference type="InterPro" id="IPR002355">
    <property type="entry name" value="Cu_oxidase_Cu_BS"/>
</dbReference>
<evidence type="ECO:0000313" key="12">
    <source>
        <dbReference type="EMBL" id="MDQ2091193.1"/>
    </source>
</evidence>
<evidence type="ECO:0000256" key="7">
    <source>
        <dbReference type="ARBA" id="ARBA00043090"/>
    </source>
</evidence>
<dbReference type="InterPro" id="IPR008972">
    <property type="entry name" value="Cupredoxin"/>
</dbReference>
<evidence type="ECO:0000256" key="5">
    <source>
        <dbReference type="ARBA" id="ARBA00041027"/>
    </source>
</evidence>
<dbReference type="Gene3D" id="2.60.40.420">
    <property type="entry name" value="Cupredoxins - blue copper proteins"/>
    <property type="match status" value="3"/>
</dbReference>
<feature type="chain" id="PRO_5042258647" description="Multicopper oxidase CueO" evidence="9">
    <location>
        <begin position="26"/>
        <end position="476"/>
    </location>
</feature>
<keyword evidence="3" id="KW-0560">Oxidoreductase</keyword>
<evidence type="ECO:0000256" key="2">
    <source>
        <dbReference type="ARBA" id="ARBA00022723"/>
    </source>
</evidence>
<evidence type="ECO:0000313" key="13">
    <source>
        <dbReference type="Proteomes" id="UP001226762"/>
    </source>
</evidence>
<dbReference type="PROSITE" id="PS51318">
    <property type="entry name" value="TAT"/>
    <property type="match status" value="1"/>
</dbReference>
<comment type="catalytic activity">
    <reaction evidence="8">
        <text>4 Cu(+) + O2 + 4 H(+) = 4 Cu(2+) + 2 H2O</text>
        <dbReference type="Rhea" id="RHEA:30083"/>
        <dbReference type="ChEBI" id="CHEBI:15377"/>
        <dbReference type="ChEBI" id="CHEBI:15378"/>
        <dbReference type="ChEBI" id="CHEBI:15379"/>
        <dbReference type="ChEBI" id="CHEBI:29036"/>
        <dbReference type="ChEBI" id="CHEBI:49552"/>
        <dbReference type="EC" id="1.16.3.4"/>
    </reaction>
    <physiologicalReaction direction="left-to-right" evidence="8">
        <dbReference type="Rhea" id="RHEA:30084"/>
    </physiologicalReaction>
</comment>
<evidence type="ECO:0000256" key="4">
    <source>
        <dbReference type="ARBA" id="ARBA00038978"/>
    </source>
</evidence>
<evidence type="ECO:0000256" key="6">
    <source>
        <dbReference type="ARBA" id="ARBA00042896"/>
    </source>
</evidence>
<evidence type="ECO:0000256" key="1">
    <source>
        <dbReference type="ARBA" id="ARBA00011245"/>
    </source>
</evidence>
<dbReference type="GO" id="GO:0005507">
    <property type="term" value="F:copper ion binding"/>
    <property type="evidence" value="ECO:0007669"/>
    <property type="project" value="InterPro"/>
</dbReference>
<dbReference type="CDD" id="cd13890">
    <property type="entry name" value="CuRO_3_CueO_FtsP"/>
    <property type="match status" value="1"/>
</dbReference>
<keyword evidence="13" id="KW-1185">Reference proteome</keyword>
<evidence type="ECO:0000259" key="11">
    <source>
        <dbReference type="Pfam" id="PF07732"/>
    </source>
</evidence>
<dbReference type="PANTHER" id="PTHR48267:SF1">
    <property type="entry name" value="BILIRUBIN OXIDASE"/>
    <property type="match status" value="1"/>
</dbReference>
<comment type="subunit">
    <text evidence="1">Monomer.</text>
</comment>
<reference evidence="12" key="2">
    <citation type="submission" date="2023-02" db="EMBL/GenBank/DDBJ databases">
        <title>'Rhodoalgimonas zhirmunskyi' gen. nov., isolated from a red alga.</title>
        <authorList>
            <person name="Nedashkovskaya O.I."/>
            <person name="Otstavnykh N.Y."/>
            <person name="Bystritskaya E.P."/>
            <person name="Balabanova L.A."/>
            <person name="Isaeva M.P."/>
        </authorList>
    </citation>
    <scope>NUCLEOTIDE SEQUENCE</scope>
    <source>
        <strain evidence="12">KCTC 52189</strain>
    </source>
</reference>
<feature type="domain" description="Plastocyanin-like" evidence="11">
    <location>
        <begin position="53"/>
        <end position="162"/>
    </location>
</feature>
<organism evidence="12 13">
    <name type="scientific">Marimonas arenosa</name>
    <dbReference type="NCBI Taxonomy" id="1795305"/>
    <lineage>
        <taxon>Bacteria</taxon>
        <taxon>Pseudomonadati</taxon>
        <taxon>Pseudomonadota</taxon>
        <taxon>Alphaproteobacteria</taxon>
        <taxon>Rhodobacterales</taxon>
        <taxon>Paracoccaceae</taxon>
        <taxon>Marimonas</taxon>
    </lineage>
</organism>
<dbReference type="RefSeq" id="WP_306736478.1">
    <property type="nucleotide sequence ID" value="NZ_JANHAX010000004.1"/>
</dbReference>
<reference evidence="12" key="1">
    <citation type="submission" date="2022-07" db="EMBL/GenBank/DDBJ databases">
        <authorList>
            <person name="Otstavnykh N."/>
            <person name="Isaeva M."/>
            <person name="Bystritskaya E."/>
        </authorList>
    </citation>
    <scope>NUCLEOTIDE SEQUENCE</scope>
    <source>
        <strain evidence="12">KCTC 52189</strain>
    </source>
</reference>
<feature type="domain" description="Plastocyanin-like" evidence="10">
    <location>
        <begin position="368"/>
        <end position="475"/>
    </location>
</feature>
<keyword evidence="9" id="KW-0732">Signal</keyword>
<name>A0AAE3WES9_9RHOB</name>
<feature type="signal peptide" evidence="9">
    <location>
        <begin position="1"/>
        <end position="25"/>
    </location>
</feature>
<dbReference type="Proteomes" id="UP001226762">
    <property type="component" value="Unassembled WGS sequence"/>
</dbReference>
<accession>A0AAE3WES9</accession>
<dbReference type="InterPro" id="IPR011707">
    <property type="entry name" value="Cu-oxidase-like_N"/>
</dbReference>
<dbReference type="Pfam" id="PF07732">
    <property type="entry name" value="Cu-oxidase_3"/>
    <property type="match status" value="1"/>
</dbReference>
<evidence type="ECO:0000256" key="8">
    <source>
        <dbReference type="ARBA" id="ARBA00048092"/>
    </source>
</evidence>
<evidence type="ECO:0000259" key="10">
    <source>
        <dbReference type="Pfam" id="PF07731"/>
    </source>
</evidence>
<dbReference type="InterPro" id="IPR045087">
    <property type="entry name" value="Cu-oxidase_fam"/>
</dbReference>
<dbReference type="Pfam" id="PF07731">
    <property type="entry name" value="Cu-oxidase_2"/>
    <property type="match status" value="1"/>
</dbReference>
<comment type="caution">
    <text evidence="12">The sequence shown here is derived from an EMBL/GenBank/DDBJ whole genome shotgun (WGS) entry which is preliminary data.</text>
</comment>
<dbReference type="SUPFAM" id="SSF49503">
    <property type="entry name" value="Cupredoxins"/>
    <property type="match status" value="3"/>
</dbReference>
<dbReference type="GO" id="GO:0016491">
    <property type="term" value="F:oxidoreductase activity"/>
    <property type="evidence" value="ECO:0007669"/>
    <property type="project" value="UniProtKB-KW"/>
</dbReference>
<dbReference type="InterPro" id="IPR006311">
    <property type="entry name" value="TAT_signal"/>
</dbReference>
<dbReference type="PROSITE" id="PS00080">
    <property type="entry name" value="MULTICOPPER_OXIDASE2"/>
    <property type="match status" value="1"/>
</dbReference>
<sequence length="476" mass="51528">MRSRLSRRAFLAGATALALPVPARAQSAARRLVMPPLLDARAAGRFSLRAAAGQHDFLGESPSDTAGFNRGYLGPVVRIAPGETEATVENAAGFAVTSHWHGLEVPGEADGGPHQTVAPGATWRTVLPVEQPPATAWYHSHIHGQTAPQVHAGLAGVLQILDGRDGDRGLPSDYGVDDLMLVLQDRRFDQDGRMVYRPTMHDRMVGHLGDWMVVNGQVDGVAAVPPGVVRLRLLNASNARIYRLTMRSGRGMHLVATEGGYLPTPLALDSLLLSPGERAEVLVDFAGAETDALVSDVIANMPMLAGGQGLRASQGRGRFTVLDFTADAGLPVRIDRLPDKIGDDVPEPGQAHDIARAFSLDMGMGMHGGFAINGASFAMERMDHVSKQGQTELWRVRADRMMHPFHVHGTRFRVLSENGQPPRPEYRGWKDTVLIDGEAELLMRFNHPAPAHAPYMFHCHILEHEDAGMMGQFSVA</sequence>
<evidence type="ECO:0000256" key="9">
    <source>
        <dbReference type="SAM" id="SignalP"/>
    </source>
</evidence>
<dbReference type="AlphaFoldDB" id="A0AAE3WES9"/>
<protein>
    <recommendedName>
        <fullName evidence="5">Multicopper oxidase CueO</fullName>
        <ecNumber evidence="4">1.16.3.4</ecNumber>
    </recommendedName>
    <alternativeName>
        <fullName evidence="6">Copper efflux oxidase</fullName>
    </alternativeName>
    <alternativeName>
        <fullName evidence="7">Cuprous oxidase</fullName>
    </alternativeName>
</protein>
<proteinExistence type="predicted"/>
<evidence type="ECO:0000256" key="3">
    <source>
        <dbReference type="ARBA" id="ARBA00023002"/>
    </source>
</evidence>
<dbReference type="EMBL" id="JANHAX010000004">
    <property type="protein sequence ID" value="MDQ2091193.1"/>
    <property type="molecule type" value="Genomic_DNA"/>
</dbReference>
<gene>
    <name evidence="12" type="ORF">NO357_14915</name>
</gene>
<keyword evidence="2" id="KW-0479">Metal-binding</keyword>
<dbReference type="PANTHER" id="PTHR48267">
    <property type="entry name" value="CUPREDOXIN SUPERFAMILY PROTEIN"/>
    <property type="match status" value="1"/>
</dbReference>
<dbReference type="InterPro" id="IPR011706">
    <property type="entry name" value="Cu-oxidase_C"/>
</dbReference>
<dbReference type="EC" id="1.16.3.4" evidence="4"/>